<keyword evidence="3" id="KW-1185">Reference proteome</keyword>
<reference evidence="2 3" key="1">
    <citation type="submission" date="2015-09" db="EMBL/GenBank/DDBJ databases">
        <title>Draft genome of the parasitic nematode Teladorsagia circumcincta isolate WARC Sus (inbred).</title>
        <authorList>
            <person name="Mitreva M."/>
        </authorList>
    </citation>
    <scope>NUCLEOTIDE SEQUENCE [LARGE SCALE GENOMIC DNA]</scope>
    <source>
        <strain evidence="2 3">S</strain>
    </source>
</reference>
<sequence>MPRPSGPWVFRRLVRAWRRATMEEDARARPARKVSYHSHMTDHKRKRLKKKWDRKGKFLLATSTISPTRKCLLSCRRTKSTPTTMVANRRIEWTIKTTNQKRRGVDPACSVFDLKEATFEAVL</sequence>
<protein>
    <submittedName>
        <fullName evidence="2">Uncharacterized protein</fullName>
    </submittedName>
</protein>
<organism evidence="2 3">
    <name type="scientific">Teladorsagia circumcincta</name>
    <name type="common">Brown stomach worm</name>
    <name type="synonym">Ostertagia circumcincta</name>
    <dbReference type="NCBI Taxonomy" id="45464"/>
    <lineage>
        <taxon>Eukaryota</taxon>
        <taxon>Metazoa</taxon>
        <taxon>Ecdysozoa</taxon>
        <taxon>Nematoda</taxon>
        <taxon>Chromadorea</taxon>
        <taxon>Rhabditida</taxon>
        <taxon>Rhabditina</taxon>
        <taxon>Rhabditomorpha</taxon>
        <taxon>Strongyloidea</taxon>
        <taxon>Trichostrongylidae</taxon>
        <taxon>Teladorsagia</taxon>
    </lineage>
</organism>
<evidence type="ECO:0000256" key="1">
    <source>
        <dbReference type="SAM" id="MobiDB-lite"/>
    </source>
</evidence>
<gene>
    <name evidence="2" type="ORF">TELCIR_19770</name>
</gene>
<name>A0A2G9TLG4_TELCI</name>
<feature type="compositionally biased region" description="Basic residues" evidence="1">
    <location>
        <begin position="29"/>
        <end position="47"/>
    </location>
</feature>
<evidence type="ECO:0000313" key="3">
    <source>
        <dbReference type="Proteomes" id="UP000230423"/>
    </source>
</evidence>
<evidence type="ECO:0000313" key="2">
    <source>
        <dbReference type="EMBL" id="PIO58787.1"/>
    </source>
</evidence>
<dbReference type="EMBL" id="KZ359881">
    <property type="protein sequence ID" value="PIO58787.1"/>
    <property type="molecule type" value="Genomic_DNA"/>
</dbReference>
<feature type="region of interest" description="Disordered" evidence="1">
    <location>
        <begin position="28"/>
        <end position="47"/>
    </location>
</feature>
<proteinExistence type="predicted"/>
<dbReference type="AlphaFoldDB" id="A0A2G9TLG4"/>
<dbReference type="Proteomes" id="UP000230423">
    <property type="component" value="Unassembled WGS sequence"/>
</dbReference>
<accession>A0A2G9TLG4</accession>